<protein>
    <submittedName>
        <fullName evidence="2">Uncharacterized protein</fullName>
    </submittedName>
</protein>
<organism evidence="2 3">
    <name type="scientific">Gordonia hirsuta DSM 44140 = NBRC 16056</name>
    <dbReference type="NCBI Taxonomy" id="1121927"/>
    <lineage>
        <taxon>Bacteria</taxon>
        <taxon>Bacillati</taxon>
        <taxon>Actinomycetota</taxon>
        <taxon>Actinomycetes</taxon>
        <taxon>Mycobacteriales</taxon>
        <taxon>Gordoniaceae</taxon>
        <taxon>Gordonia</taxon>
    </lineage>
</organism>
<dbReference type="PRINTS" id="PR01217">
    <property type="entry name" value="PRICHEXTENSN"/>
</dbReference>
<dbReference type="EMBL" id="BANT01000025">
    <property type="protein sequence ID" value="GAC57832.1"/>
    <property type="molecule type" value="Genomic_DNA"/>
</dbReference>
<evidence type="ECO:0000256" key="1">
    <source>
        <dbReference type="SAM" id="MobiDB-lite"/>
    </source>
</evidence>
<feature type="compositionally biased region" description="Basic and acidic residues" evidence="1">
    <location>
        <begin position="136"/>
        <end position="145"/>
    </location>
</feature>
<evidence type="ECO:0000313" key="2">
    <source>
        <dbReference type="EMBL" id="GAC57832.1"/>
    </source>
</evidence>
<feature type="compositionally biased region" description="Pro residues" evidence="1">
    <location>
        <begin position="154"/>
        <end position="204"/>
    </location>
</feature>
<feature type="region of interest" description="Disordered" evidence="1">
    <location>
        <begin position="118"/>
        <end position="209"/>
    </location>
</feature>
<dbReference type="AlphaFoldDB" id="L7LCM2"/>
<evidence type="ECO:0000313" key="3">
    <source>
        <dbReference type="Proteomes" id="UP000053405"/>
    </source>
</evidence>
<comment type="caution">
    <text evidence="2">The sequence shown here is derived from an EMBL/GenBank/DDBJ whole genome shotgun (WGS) entry which is preliminary data.</text>
</comment>
<gene>
    <name evidence="2" type="ORF">GOHSU_25_00670</name>
</gene>
<accession>L7LCM2</accession>
<name>L7LCM2_9ACTN</name>
<dbReference type="eggNOG" id="ENOG502ZWG6">
    <property type="taxonomic scope" value="Bacteria"/>
</dbReference>
<reference evidence="2 3" key="1">
    <citation type="submission" date="2012-12" db="EMBL/GenBank/DDBJ databases">
        <title>Whole genome shotgun sequence of Gordonia hirsuta NBRC 16056.</title>
        <authorList>
            <person name="Isaki-Nakamura S."/>
            <person name="Hosoyama A."/>
            <person name="Tsuchikane K."/>
            <person name="Katsumata H."/>
            <person name="Baba S."/>
            <person name="Yamazaki S."/>
            <person name="Fujita N."/>
        </authorList>
    </citation>
    <scope>NUCLEOTIDE SEQUENCE [LARGE SCALE GENOMIC DNA]</scope>
    <source>
        <strain evidence="2 3">NBRC 16056</strain>
    </source>
</reference>
<dbReference type="Proteomes" id="UP000053405">
    <property type="component" value="Unassembled WGS sequence"/>
</dbReference>
<dbReference type="STRING" id="1121927.GOHSU_25_00670"/>
<keyword evidence="3" id="KW-1185">Reference proteome</keyword>
<proteinExistence type="predicted"/>
<sequence length="338" mass="35475">MVRARCWSSIIAGPADRAALHIRPGVSWPIGCELADGHSGLHAGDGGEGSGRRSWLFWGDFAVAPYSCREQDPCPDLADGGERCRLFVGHPGAHRSGRPVRAGGSAAAYAGPTGYVGLREEGEHMGKKSKRRKHRLGDGAAEHSAHARTHTPSPAAPPAPPVVSPPPVSPPPVPTPPVPTPPVPTPAVPTPPVPTPAVPTPPVVSPAEQVPAADPALGSMIQINEFNDLTRTSMVQVIQPDGRRRVVVRTPSQEPVTPLREEVRSRTVPLSELEITSVQASSATVTEMVGAADRALSSEKAQITATAGDQDLVRRQVGDALRDVAQALARLAESLDPR</sequence>